<evidence type="ECO:0000313" key="5">
    <source>
        <dbReference type="EMBL" id="MBE6266405.1"/>
    </source>
</evidence>
<evidence type="ECO:0000313" key="6">
    <source>
        <dbReference type="Proteomes" id="UP000763088"/>
    </source>
</evidence>
<evidence type="ECO:0000256" key="4">
    <source>
        <dbReference type="SAM" id="SignalP"/>
    </source>
</evidence>
<dbReference type="Proteomes" id="UP000763088">
    <property type="component" value="Unassembled WGS sequence"/>
</dbReference>
<organism evidence="5 6">
    <name type="scientific">Xylanibacter ruminicola</name>
    <name type="common">Prevotella ruminicola</name>
    <dbReference type="NCBI Taxonomy" id="839"/>
    <lineage>
        <taxon>Bacteria</taxon>
        <taxon>Pseudomonadati</taxon>
        <taxon>Bacteroidota</taxon>
        <taxon>Bacteroidia</taxon>
        <taxon>Bacteroidales</taxon>
        <taxon>Prevotellaceae</taxon>
        <taxon>Xylanibacter</taxon>
    </lineage>
</organism>
<dbReference type="GO" id="GO:0004518">
    <property type="term" value="F:nuclease activity"/>
    <property type="evidence" value="ECO:0007669"/>
    <property type="project" value="UniProtKB-KW"/>
</dbReference>
<sequence>MPVQALGAFFPNASIKMKKYLLFISLFASFSVWAQGPNNTGTYYQDADGKKAEELKSALFAIISNNHKVQSYTPGVWNAVNSYDIREDGKIWDIYSGISNFTPVTDQDKGNIVDEGVKYNREHAMPKSWFNETKEPDDHSTSVYPMYTDLHHLFPTDRAVNEMRGDNPYGEVGATVTKQSAGGFSKFGVSVDSLGYSTVSGDNGNVFEPNDEYKGDLARVYFYMATRYESYKNEKGETRTPKKWDRGNKSMLNGTVYPFFKDWALKMLLRWAANDPVSEKELNRNEAIYGIQGNRNPFVDYPGLEQYIWGNKMDVAFSYNNYVPATSGIEEITKTIFIEDDGAIYNLRGQRVDGKNLKKGIYIRKNKKMIVK</sequence>
<keyword evidence="3" id="KW-0378">Hydrolase</keyword>
<dbReference type="Pfam" id="PF04231">
    <property type="entry name" value="Endonuclease_1"/>
    <property type="match status" value="1"/>
</dbReference>
<dbReference type="PANTHER" id="PTHR33607:SF2">
    <property type="entry name" value="ENDONUCLEASE-1"/>
    <property type="match status" value="1"/>
</dbReference>
<comment type="caution">
    <text evidence="5">The sequence shown here is derived from an EMBL/GenBank/DDBJ whole genome shotgun (WGS) entry which is preliminary data.</text>
</comment>
<dbReference type="InterPro" id="IPR044925">
    <property type="entry name" value="His-Me_finger_sf"/>
</dbReference>
<evidence type="ECO:0008006" key="7">
    <source>
        <dbReference type="Google" id="ProtNLM"/>
    </source>
</evidence>
<dbReference type="AlphaFoldDB" id="A0A928GIW6"/>
<dbReference type="EMBL" id="SUYD01000009">
    <property type="protein sequence ID" value="MBE6266405.1"/>
    <property type="molecule type" value="Genomic_DNA"/>
</dbReference>
<dbReference type="InterPro" id="IPR007346">
    <property type="entry name" value="Endonuclease-I"/>
</dbReference>
<dbReference type="SUPFAM" id="SSF54060">
    <property type="entry name" value="His-Me finger endonucleases"/>
    <property type="match status" value="1"/>
</dbReference>
<dbReference type="GO" id="GO:0016787">
    <property type="term" value="F:hydrolase activity"/>
    <property type="evidence" value="ECO:0007669"/>
    <property type="project" value="UniProtKB-KW"/>
</dbReference>
<reference evidence="5" key="1">
    <citation type="submission" date="2019-04" db="EMBL/GenBank/DDBJ databases">
        <title>Evolution of Biomass-Degrading Anaerobic Consortia Revealed by Metagenomics.</title>
        <authorList>
            <person name="Peng X."/>
        </authorList>
    </citation>
    <scope>NUCLEOTIDE SEQUENCE</scope>
    <source>
        <strain evidence="5">SIG141</strain>
    </source>
</reference>
<feature type="chain" id="PRO_5037602387" description="Endonuclease I" evidence="4">
    <location>
        <begin position="35"/>
        <end position="372"/>
    </location>
</feature>
<feature type="signal peptide" evidence="4">
    <location>
        <begin position="1"/>
        <end position="34"/>
    </location>
</feature>
<dbReference type="PANTHER" id="PTHR33607">
    <property type="entry name" value="ENDONUCLEASE-1"/>
    <property type="match status" value="1"/>
</dbReference>
<accession>A0A928GIW6</accession>
<evidence type="ECO:0000256" key="3">
    <source>
        <dbReference type="ARBA" id="ARBA00022801"/>
    </source>
</evidence>
<protein>
    <recommendedName>
        <fullName evidence="7">Endonuclease I</fullName>
    </recommendedName>
</protein>
<name>A0A928GIW6_XYLRU</name>
<keyword evidence="2" id="KW-0540">Nuclease</keyword>
<evidence type="ECO:0000256" key="2">
    <source>
        <dbReference type="ARBA" id="ARBA00022722"/>
    </source>
</evidence>
<comment type="similarity">
    <text evidence="1">Belongs to the EndA/NucM nuclease family.</text>
</comment>
<gene>
    <name evidence="5" type="ORF">E7102_08050</name>
</gene>
<evidence type="ECO:0000256" key="1">
    <source>
        <dbReference type="ARBA" id="ARBA00006429"/>
    </source>
</evidence>
<proteinExistence type="inferred from homology"/>
<keyword evidence="4" id="KW-0732">Signal</keyword>